<accession>A0A835ZTU3</accession>
<feature type="compositionally biased region" description="Polar residues" evidence="1">
    <location>
        <begin position="13"/>
        <end position="22"/>
    </location>
</feature>
<reference evidence="2 3" key="1">
    <citation type="submission" date="2020-12" db="EMBL/GenBank/DDBJ databases">
        <title>De novo assembly of Tibetan sheep genome.</title>
        <authorList>
            <person name="Li X."/>
        </authorList>
    </citation>
    <scope>NUCLEOTIDE SEQUENCE [LARGE SCALE GENOMIC DNA]</scope>
    <source>
        <tissue evidence="2">Heart</tissue>
    </source>
</reference>
<evidence type="ECO:0000313" key="3">
    <source>
        <dbReference type="Proteomes" id="UP000664991"/>
    </source>
</evidence>
<dbReference type="GO" id="GO:0005829">
    <property type="term" value="C:cytosol"/>
    <property type="evidence" value="ECO:0007669"/>
    <property type="project" value="GOC"/>
</dbReference>
<dbReference type="AlphaFoldDB" id="A0A835ZTU3"/>
<gene>
    <name evidence="2" type="ORF">JEQ12_011250</name>
</gene>
<dbReference type="GO" id="GO:0042147">
    <property type="term" value="P:retrograde transport, endosome to Golgi"/>
    <property type="evidence" value="ECO:0007669"/>
    <property type="project" value="TreeGrafter"/>
</dbReference>
<protein>
    <submittedName>
        <fullName evidence="2">Uncharacterized protein</fullName>
    </submittedName>
</protein>
<dbReference type="GO" id="GO:0005768">
    <property type="term" value="C:endosome"/>
    <property type="evidence" value="ECO:0007669"/>
    <property type="project" value="TreeGrafter"/>
</dbReference>
<evidence type="ECO:0000313" key="2">
    <source>
        <dbReference type="EMBL" id="KAG5196564.1"/>
    </source>
</evidence>
<sequence length="156" mass="17124">MEERLEAGKESKASSMSVGLQGDSSLQVEISDAVSDCSGTRSFFKLAELFEQLRELEGQVASNKDLKLLDMPRYYMRDSQAAKVRGGPRANLRAGGQGAEPPGRAERHGPWVRDPVPLPAPGLLSWQLLALADYKNANKVLDKARTSNQVWAMESH</sequence>
<dbReference type="PANTHER" id="PTHR45850">
    <property type="entry name" value="SORTING NEXIN FAMILY MEMBER"/>
    <property type="match status" value="1"/>
</dbReference>
<feature type="compositionally biased region" description="Basic and acidic residues" evidence="1">
    <location>
        <begin position="1"/>
        <end position="12"/>
    </location>
</feature>
<proteinExistence type="predicted"/>
<feature type="region of interest" description="Disordered" evidence="1">
    <location>
        <begin position="80"/>
        <end position="110"/>
    </location>
</feature>
<dbReference type="EMBL" id="JAEMGP010000021">
    <property type="protein sequence ID" value="KAG5196564.1"/>
    <property type="molecule type" value="Genomic_DNA"/>
</dbReference>
<dbReference type="PANTHER" id="PTHR45850:SF3">
    <property type="entry name" value="SORTING NEXIN-32"/>
    <property type="match status" value="1"/>
</dbReference>
<evidence type="ECO:0000256" key="1">
    <source>
        <dbReference type="SAM" id="MobiDB-lite"/>
    </source>
</evidence>
<name>A0A835ZTU3_SHEEP</name>
<comment type="caution">
    <text evidence="2">The sequence shown here is derived from an EMBL/GenBank/DDBJ whole genome shotgun (WGS) entry which is preliminary data.</text>
</comment>
<feature type="region of interest" description="Disordered" evidence="1">
    <location>
        <begin position="1"/>
        <end position="22"/>
    </location>
</feature>
<organism evidence="2 3">
    <name type="scientific">Ovis aries</name>
    <name type="common">Sheep</name>
    <dbReference type="NCBI Taxonomy" id="9940"/>
    <lineage>
        <taxon>Eukaryota</taxon>
        <taxon>Metazoa</taxon>
        <taxon>Chordata</taxon>
        <taxon>Craniata</taxon>
        <taxon>Vertebrata</taxon>
        <taxon>Euteleostomi</taxon>
        <taxon>Mammalia</taxon>
        <taxon>Eutheria</taxon>
        <taxon>Laurasiatheria</taxon>
        <taxon>Artiodactyla</taxon>
        <taxon>Ruminantia</taxon>
        <taxon>Pecora</taxon>
        <taxon>Bovidae</taxon>
        <taxon>Caprinae</taxon>
        <taxon>Ovis</taxon>
    </lineage>
</organism>
<dbReference type="Proteomes" id="UP000664991">
    <property type="component" value="Chromosome 21"/>
</dbReference>